<proteinExistence type="predicted"/>
<keyword evidence="1" id="KW-0472">Membrane</keyword>
<dbReference type="PROSITE" id="PS51257">
    <property type="entry name" value="PROKAR_LIPOPROTEIN"/>
    <property type="match status" value="1"/>
</dbReference>
<sequence>MLIKAIKVRKLFFFPLFIYLYVFFIFSCTLGFPYISTIYIASNTSSTSITDLSIFLYISSCLGSISALSSAEVT</sequence>
<accession>A0ABR3ALI3</accession>
<feature type="transmembrane region" description="Helical" evidence="1">
    <location>
        <begin position="12"/>
        <end position="34"/>
    </location>
</feature>
<protein>
    <recommendedName>
        <fullName evidence="4">Major facilitator superfamily (MFS) profile domain-containing protein</fullName>
    </recommendedName>
</protein>
<evidence type="ECO:0008006" key="4">
    <source>
        <dbReference type="Google" id="ProtNLM"/>
    </source>
</evidence>
<feature type="transmembrane region" description="Helical" evidence="1">
    <location>
        <begin position="54"/>
        <end position="73"/>
    </location>
</feature>
<keyword evidence="3" id="KW-1185">Reference proteome</keyword>
<reference evidence="2 3" key="1">
    <citation type="submission" date="2024-04" db="EMBL/GenBank/DDBJ databases">
        <title>Symmetric and asymmetric DNA N6-adenine methylation regulates different biological responses in Mucorales.</title>
        <authorList>
            <consortium name="Lawrence Berkeley National Laboratory"/>
            <person name="Lax C."/>
            <person name="Mondo S.J."/>
            <person name="Osorio-Concepcion M."/>
            <person name="Muszewska A."/>
            <person name="Corrochano-Luque M."/>
            <person name="Gutierrez G."/>
            <person name="Riley R."/>
            <person name="Lipzen A."/>
            <person name="Guo J."/>
            <person name="Hundley H."/>
            <person name="Amirebrahimi M."/>
            <person name="Ng V."/>
            <person name="Lorenzo-Gutierrez D."/>
            <person name="Binder U."/>
            <person name="Yang J."/>
            <person name="Song Y."/>
            <person name="Canovas D."/>
            <person name="Navarro E."/>
            <person name="Freitag M."/>
            <person name="Gabaldon T."/>
            <person name="Grigoriev I.V."/>
            <person name="Corrochano L.M."/>
            <person name="Nicolas F.E."/>
            <person name="Garre V."/>
        </authorList>
    </citation>
    <scope>NUCLEOTIDE SEQUENCE [LARGE SCALE GENOMIC DNA]</scope>
    <source>
        <strain evidence="2 3">L51</strain>
    </source>
</reference>
<comment type="caution">
    <text evidence="2">The sequence shown here is derived from an EMBL/GenBank/DDBJ whole genome shotgun (WGS) entry which is preliminary data.</text>
</comment>
<dbReference type="EMBL" id="JBCLYO010000029">
    <property type="protein sequence ID" value="KAL0077008.1"/>
    <property type="molecule type" value="Genomic_DNA"/>
</dbReference>
<organism evidence="2 3">
    <name type="scientific">Phycomyces blakesleeanus</name>
    <dbReference type="NCBI Taxonomy" id="4837"/>
    <lineage>
        <taxon>Eukaryota</taxon>
        <taxon>Fungi</taxon>
        <taxon>Fungi incertae sedis</taxon>
        <taxon>Mucoromycota</taxon>
        <taxon>Mucoromycotina</taxon>
        <taxon>Mucoromycetes</taxon>
        <taxon>Mucorales</taxon>
        <taxon>Phycomycetaceae</taxon>
        <taxon>Phycomyces</taxon>
    </lineage>
</organism>
<keyword evidence="1" id="KW-0812">Transmembrane</keyword>
<evidence type="ECO:0000313" key="2">
    <source>
        <dbReference type="EMBL" id="KAL0077008.1"/>
    </source>
</evidence>
<evidence type="ECO:0000313" key="3">
    <source>
        <dbReference type="Proteomes" id="UP001448207"/>
    </source>
</evidence>
<evidence type="ECO:0000256" key="1">
    <source>
        <dbReference type="SAM" id="Phobius"/>
    </source>
</evidence>
<gene>
    <name evidence="2" type="ORF">J3Q64DRAFT_1770116</name>
</gene>
<keyword evidence="1" id="KW-1133">Transmembrane helix</keyword>
<name>A0ABR3ALI3_PHYBL</name>
<dbReference type="Proteomes" id="UP001448207">
    <property type="component" value="Unassembled WGS sequence"/>
</dbReference>